<gene>
    <name evidence="2" type="ORF">R1flu_021503</name>
</gene>
<dbReference type="Proteomes" id="UP001605036">
    <property type="component" value="Unassembled WGS sequence"/>
</dbReference>
<comment type="caution">
    <text evidence="2">The sequence shown here is derived from an EMBL/GenBank/DDBJ whole genome shotgun (WGS) entry which is preliminary data.</text>
</comment>
<organism evidence="2 3">
    <name type="scientific">Riccia fluitans</name>
    <dbReference type="NCBI Taxonomy" id="41844"/>
    <lineage>
        <taxon>Eukaryota</taxon>
        <taxon>Viridiplantae</taxon>
        <taxon>Streptophyta</taxon>
        <taxon>Embryophyta</taxon>
        <taxon>Marchantiophyta</taxon>
        <taxon>Marchantiopsida</taxon>
        <taxon>Marchantiidae</taxon>
        <taxon>Marchantiales</taxon>
        <taxon>Ricciaceae</taxon>
        <taxon>Riccia</taxon>
    </lineage>
</organism>
<dbReference type="SUPFAM" id="SSF47072">
    <property type="entry name" value="Cysteine alpha-hairpin motif"/>
    <property type="match status" value="1"/>
</dbReference>
<accession>A0ABD1ZR52</accession>
<dbReference type="EMBL" id="JBHFFA010000001">
    <property type="protein sequence ID" value="KAL2653375.1"/>
    <property type="molecule type" value="Genomic_DNA"/>
</dbReference>
<dbReference type="AlphaFoldDB" id="A0ABD1ZR52"/>
<dbReference type="PANTHER" id="PTHR47587:SF2">
    <property type="entry name" value="OS05G0103500 PROTEIN"/>
    <property type="match status" value="1"/>
</dbReference>
<proteinExistence type="predicted"/>
<evidence type="ECO:0000313" key="3">
    <source>
        <dbReference type="Proteomes" id="UP001605036"/>
    </source>
</evidence>
<evidence type="ECO:0000256" key="1">
    <source>
        <dbReference type="SAM" id="MobiDB-lite"/>
    </source>
</evidence>
<dbReference type="InterPro" id="IPR009069">
    <property type="entry name" value="Cys_alpha_HP_mot_SF"/>
</dbReference>
<reference evidence="2 3" key="1">
    <citation type="submission" date="2024-09" db="EMBL/GenBank/DDBJ databases">
        <title>Chromosome-scale assembly of Riccia fluitans.</title>
        <authorList>
            <person name="Paukszto L."/>
            <person name="Sawicki J."/>
            <person name="Karawczyk K."/>
            <person name="Piernik-Szablinska J."/>
            <person name="Szczecinska M."/>
            <person name="Mazdziarz M."/>
        </authorList>
    </citation>
    <scope>NUCLEOTIDE SEQUENCE [LARGE SCALE GENOMIC DNA]</scope>
    <source>
        <strain evidence="2">Rf_01</strain>
        <tissue evidence="2">Aerial parts of the thallus</tissue>
    </source>
</reference>
<keyword evidence="3" id="KW-1185">Reference proteome</keyword>
<dbReference type="PANTHER" id="PTHR47587">
    <property type="entry name" value="OS05G0103500 PROTEIN"/>
    <property type="match status" value="1"/>
</dbReference>
<protein>
    <submittedName>
        <fullName evidence="2">Uncharacterized protein</fullName>
    </submittedName>
</protein>
<sequence>MSNQFALQVTPELMYRLTQEERKPPKRRSARQKRESVSPLPAEQRLQADDQESLASSTIGVPGRDPYLPPFLGPQAPFGGLFGNPSQPATDFKKELAPVYQAIEESERIARKLHKRGDEELEKVKEMAVDLKEKQYRAPSHAPPCQSERAACVDCYTQNPKNPLLCAKVVQAFVGCSRHAQEEFIASGVS</sequence>
<evidence type="ECO:0000313" key="2">
    <source>
        <dbReference type="EMBL" id="KAL2653375.1"/>
    </source>
</evidence>
<name>A0ABD1ZR52_9MARC</name>
<feature type="region of interest" description="Disordered" evidence="1">
    <location>
        <begin position="1"/>
        <end position="90"/>
    </location>
</feature>